<dbReference type="Pfam" id="PF13439">
    <property type="entry name" value="Glyco_transf_4"/>
    <property type="match status" value="1"/>
</dbReference>
<protein>
    <submittedName>
        <fullName evidence="3">Glycosyltransferase</fullName>
        <ecNumber evidence="3">2.4.-.-</ecNumber>
    </submittedName>
</protein>
<keyword evidence="3" id="KW-0328">Glycosyltransferase</keyword>
<evidence type="ECO:0000259" key="1">
    <source>
        <dbReference type="Pfam" id="PF00534"/>
    </source>
</evidence>
<keyword evidence="3" id="KW-0808">Transferase</keyword>
<proteinExistence type="predicted"/>
<evidence type="ECO:0000313" key="4">
    <source>
        <dbReference type="Proteomes" id="UP001168640"/>
    </source>
</evidence>
<evidence type="ECO:0000313" key="3">
    <source>
        <dbReference type="EMBL" id="MDO3723215.1"/>
    </source>
</evidence>
<feature type="domain" description="Glycosyltransferase subfamily 4-like N-terminal" evidence="2">
    <location>
        <begin position="19"/>
        <end position="153"/>
    </location>
</feature>
<organism evidence="3 4">
    <name type="scientific">Marinobacter suaedae</name>
    <dbReference type="NCBI Taxonomy" id="3057675"/>
    <lineage>
        <taxon>Bacteria</taxon>
        <taxon>Pseudomonadati</taxon>
        <taxon>Pseudomonadota</taxon>
        <taxon>Gammaproteobacteria</taxon>
        <taxon>Pseudomonadales</taxon>
        <taxon>Marinobacteraceae</taxon>
        <taxon>Marinobacter</taxon>
    </lineage>
</organism>
<dbReference type="SUPFAM" id="SSF53756">
    <property type="entry name" value="UDP-Glycosyltransferase/glycogen phosphorylase"/>
    <property type="match status" value="1"/>
</dbReference>
<feature type="domain" description="Glycosyl transferase family 1" evidence="1">
    <location>
        <begin position="169"/>
        <end position="312"/>
    </location>
</feature>
<dbReference type="Proteomes" id="UP001168640">
    <property type="component" value="Unassembled WGS sequence"/>
</dbReference>
<keyword evidence="4" id="KW-1185">Reference proteome</keyword>
<dbReference type="CDD" id="cd03811">
    <property type="entry name" value="GT4_GT28_WabH-like"/>
    <property type="match status" value="1"/>
</dbReference>
<sequence>MTERHLTLAFVIATPGTNWGGMERHTVDLAKGMAERGHTVHVLGHKSYHDHFPPPVTFHRQPVQLGRKNPWLQWTITRCLRDISPDIVHAQGSKAADLVSRSRLSLSTLRLGTVHGIKSNHRAFQHLDAVIAVSQPIFLVLEHPRKRLVPNGVPAPLTPGQSAPAVTDQPDGTINAIAVGRLEPVKGFSKLIEAWSKLVPDERHYHLTIYGEGSERPRLEQLINRHSLAKSVTLAGFQPAMEQVYQEADLTIISSEREALSYVLIESLLAGCPVVSTPIPAIQALLPEQAVSTAHSVESLAQLLSSWLSNLPDLRVLETEAIIFARTHLTLENMIANTESFYLETLQCHHTGTP</sequence>
<comment type="caution">
    <text evidence="3">The sequence shown here is derived from an EMBL/GenBank/DDBJ whole genome shotgun (WGS) entry which is preliminary data.</text>
</comment>
<reference evidence="3" key="1">
    <citation type="submission" date="2023-07" db="EMBL/GenBank/DDBJ databases">
        <title>Marinobacter sp. chi1 genome sequencing and assembly.</title>
        <authorList>
            <person name="Park S."/>
        </authorList>
    </citation>
    <scope>NUCLEOTIDE SEQUENCE</scope>
    <source>
        <strain evidence="3">Chi1</strain>
    </source>
</reference>
<accession>A0ABT8W4P9</accession>
<dbReference type="PANTHER" id="PTHR12526">
    <property type="entry name" value="GLYCOSYLTRANSFERASE"/>
    <property type="match status" value="1"/>
</dbReference>
<dbReference type="Pfam" id="PF00534">
    <property type="entry name" value="Glycos_transf_1"/>
    <property type="match status" value="1"/>
</dbReference>
<dbReference type="Gene3D" id="3.40.50.2000">
    <property type="entry name" value="Glycogen Phosphorylase B"/>
    <property type="match status" value="2"/>
</dbReference>
<name>A0ABT8W4P9_9GAMM</name>
<dbReference type="PANTHER" id="PTHR12526:SF627">
    <property type="entry name" value="D-RHAMNOSYLTRANSFERASE WBPZ"/>
    <property type="match status" value="1"/>
</dbReference>
<evidence type="ECO:0000259" key="2">
    <source>
        <dbReference type="Pfam" id="PF13439"/>
    </source>
</evidence>
<gene>
    <name evidence="3" type="ORF">QVZ43_15975</name>
</gene>
<dbReference type="InterPro" id="IPR001296">
    <property type="entry name" value="Glyco_trans_1"/>
</dbReference>
<dbReference type="InterPro" id="IPR028098">
    <property type="entry name" value="Glyco_trans_4-like_N"/>
</dbReference>
<dbReference type="GO" id="GO:0016757">
    <property type="term" value="F:glycosyltransferase activity"/>
    <property type="evidence" value="ECO:0007669"/>
    <property type="project" value="UniProtKB-KW"/>
</dbReference>
<dbReference type="RefSeq" id="WP_302910718.1">
    <property type="nucleotide sequence ID" value="NZ_JAUMIS010000003.1"/>
</dbReference>
<dbReference type="EMBL" id="JAUMIS010000003">
    <property type="protein sequence ID" value="MDO3723215.1"/>
    <property type="molecule type" value="Genomic_DNA"/>
</dbReference>
<dbReference type="EC" id="2.4.-.-" evidence="3"/>